<dbReference type="AlphaFoldDB" id="A0A7J6RLD1"/>
<proteinExistence type="predicted"/>
<dbReference type="InterPro" id="IPR032675">
    <property type="entry name" value="LRR_dom_sf"/>
</dbReference>
<dbReference type="Gene3D" id="3.80.10.10">
    <property type="entry name" value="Ribonuclease Inhibitor"/>
    <property type="match status" value="1"/>
</dbReference>
<gene>
    <name evidence="1" type="ORF">FOZ63_022452</name>
</gene>
<comment type="caution">
    <text evidence="1">The sequence shown here is derived from an EMBL/GenBank/DDBJ whole genome shotgun (WGS) entry which is preliminary data.</text>
</comment>
<evidence type="ECO:0000313" key="1">
    <source>
        <dbReference type="EMBL" id="KAF4721002.1"/>
    </source>
</evidence>
<reference evidence="1 2" key="1">
    <citation type="submission" date="2020-04" db="EMBL/GenBank/DDBJ databases">
        <title>Perkinsus olseni comparative genomics.</title>
        <authorList>
            <person name="Bogema D.R."/>
        </authorList>
    </citation>
    <scope>NUCLEOTIDE SEQUENCE [LARGE SCALE GENOMIC DNA]</scope>
    <source>
        <strain evidence="1 2">ATCC PRA-207</strain>
    </source>
</reference>
<protein>
    <submittedName>
        <fullName evidence="1">Uncharacterized protein</fullName>
    </submittedName>
</protein>
<accession>A0A7J6RLD1</accession>
<evidence type="ECO:0000313" key="2">
    <source>
        <dbReference type="Proteomes" id="UP000553632"/>
    </source>
</evidence>
<organism evidence="1 2">
    <name type="scientific">Perkinsus olseni</name>
    <name type="common">Perkinsus atlanticus</name>
    <dbReference type="NCBI Taxonomy" id="32597"/>
    <lineage>
        <taxon>Eukaryota</taxon>
        <taxon>Sar</taxon>
        <taxon>Alveolata</taxon>
        <taxon>Perkinsozoa</taxon>
        <taxon>Perkinsea</taxon>
        <taxon>Perkinsida</taxon>
        <taxon>Perkinsidae</taxon>
        <taxon>Perkinsus</taxon>
    </lineage>
</organism>
<feature type="non-terminal residue" evidence="1">
    <location>
        <position position="1"/>
    </location>
</feature>
<keyword evidence="2" id="KW-1185">Reference proteome</keyword>
<sequence length="117" mass="12734">SVVKLDGIGGGLESFTLHCSASSADSAVAFAGWLENCCQLRQLHLYIARFNAGIFVEVLIPAIMKLPELYVLRIEGFDVSPGGWWTLAESLPNLKSISLWGTAPAGFFDKYPQLRSS</sequence>
<name>A0A7J6RLD1_PEROL</name>
<dbReference type="EMBL" id="JABANO010024996">
    <property type="protein sequence ID" value="KAF4721002.1"/>
    <property type="molecule type" value="Genomic_DNA"/>
</dbReference>
<dbReference type="SUPFAM" id="SSF52047">
    <property type="entry name" value="RNI-like"/>
    <property type="match status" value="1"/>
</dbReference>
<dbReference type="Proteomes" id="UP000553632">
    <property type="component" value="Unassembled WGS sequence"/>
</dbReference>